<dbReference type="AlphaFoldDB" id="A0AAD8HUP2"/>
<evidence type="ECO:0000256" key="4">
    <source>
        <dbReference type="ARBA" id="ARBA00022780"/>
    </source>
</evidence>
<gene>
    <name evidence="8" type="ORF">POM88_028851</name>
</gene>
<dbReference type="EMBL" id="JAUIZM010000007">
    <property type="protein sequence ID" value="KAK1372658.1"/>
    <property type="molecule type" value="Genomic_DNA"/>
</dbReference>
<evidence type="ECO:0000256" key="5">
    <source>
        <dbReference type="ARBA" id="ARBA00022989"/>
    </source>
</evidence>
<protein>
    <recommendedName>
        <fullName evidence="7">Protein TIC 20</fullName>
    </recommendedName>
</protein>
<proteinExistence type="inferred from homology"/>
<dbReference type="GO" id="GO:0009706">
    <property type="term" value="C:chloroplast inner membrane"/>
    <property type="evidence" value="ECO:0007669"/>
    <property type="project" value="UniProtKB-SubCell"/>
</dbReference>
<comment type="caution">
    <text evidence="8">The sequence shown here is derived from an EMBL/GenBank/DDBJ whole genome shotgun (WGS) entry which is preliminary data.</text>
</comment>
<keyword evidence="6" id="KW-0472">Membrane</keyword>
<reference evidence="8" key="1">
    <citation type="submission" date="2023-02" db="EMBL/GenBank/DDBJ databases">
        <title>Genome of toxic invasive species Heracleum sosnowskyi carries increased number of genes despite the absence of recent whole-genome duplications.</title>
        <authorList>
            <person name="Schelkunov M."/>
            <person name="Shtratnikova V."/>
            <person name="Makarenko M."/>
            <person name="Klepikova A."/>
            <person name="Omelchenko D."/>
            <person name="Novikova G."/>
            <person name="Obukhova E."/>
            <person name="Bogdanov V."/>
            <person name="Penin A."/>
            <person name="Logacheva M."/>
        </authorList>
    </citation>
    <scope>NUCLEOTIDE SEQUENCE</scope>
    <source>
        <strain evidence="8">Hsosn_3</strain>
        <tissue evidence="8">Leaf</tissue>
    </source>
</reference>
<keyword evidence="5" id="KW-1133">Transmembrane helix</keyword>
<name>A0AAD8HUP2_9APIA</name>
<dbReference type="InterPro" id="IPR005691">
    <property type="entry name" value="Tic20"/>
</dbReference>
<evidence type="ECO:0000256" key="2">
    <source>
        <dbReference type="ARBA" id="ARBA00009596"/>
    </source>
</evidence>
<comment type="similarity">
    <text evidence="2 7">Belongs to the Tic20 family.</text>
</comment>
<evidence type="ECO:0000313" key="9">
    <source>
        <dbReference type="Proteomes" id="UP001237642"/>
    </source>
</evidence>
<keyword evidence="9" id="KW-1185">Reference proteome</keyword>
<evidence type="ECO:0000256" key="7">
    <source>
        <dbReference type="RuleBase" id="RU367003"/>
    </source>
</evidence>
<sequence length="154" mass="17119">MASLSLLRFSLPLHTPNPTRTPILTHPNPLRSTLHLPNPTHFSPHKPLKISASNTSTPVPDRLISSAAYFFPLFNGLQYGSFLFQQYPRILGPAIGPILPFFNLYRSVPYASYVAFLALYVGIVRNDRLSSLVHTVLGKTPYLPFVADAAGRQF</sequence>
<keyword evidence="4" id="KW-1001">Plastid inner membrane</keyword>
<dbReference type="PANTHER" id="PTHR33510:SF5">
    <property type="entry name" value="PROTEIN TIC 20-II, CHLOROPLASTIC"/>
    <property type="match status" value="1"/>
</dbReference>
<keyword evidence="7" id="KW-0934">Plastid</keyword>
<reference evidence="8" key="2">
    <citation type="submission" date="2023-05" db="EMBL/GenBank/DDBJ databases">
        <authorList>
            <person name="Schelkunov M.I."/>
        </authorList>
    </citation>
    <scope>NUCLEOTIDE SEQUENCE</scope>
    <source>
        <strain evidence="8">Hsosn_3</strain>
        <tissue evidence="8">Leaf</tissue>
    </source>
</reference>
<keyword evidence="3" id="KW-0812">Transmembrane</keyword>
<evidence type="ECO:0000313" key="8">
    <source>
        <dbReference type="EMBL" id="KAK1372658.1"/>
    </source>
</evidence>
<comment type="subcellular location">
    <subcellularLocation>
        <location evidence="1">Plastid</location>
        <location evidence="1">Chloroplast inner membrane</location>
        <topology evidence="1">Multi-pass membrane protein</topology>
    </subcellularLocation>
    <subcellularLocation>
        <location evidence="7">Plastid</location>
        <location evidence="7">Chloroplast membrane</location>
        <topology evidence="7">Multi-pass membrane protein</topology>
    </subcellularLocation>
</comment>
<dbReference type="Pfam" id="PF16166">
    <property type="entry name" value="TIC20"/>
    <property type="match status" value="1"/>
</dbReference>
<evidence type="ECO:0000256" key="1">
    <source>
        <dbReference type="ARBA" id="ARBA00004478"/>
    </source>
</evidence>
<evidence type="ECO:0000256" key="3">
    <source>
        <dbReference type="ARBA" id="ARBA00022692"/>
    </source>
</evidence>
<organism evidence="8 9">
    <name type="scientific">Heracleum sosnowskyi</name>
    <dbReference type="NCBI Taxonomy" id="360622"/>
    <lineage>
        <taxon>Eukaryota</taxon>
        <taxon>Viridiplantae</taxon>
        <taxon>Streptophyta</taxon>
        <taxon>Embryophyta</taxon>
        <taxon>Tracheophyta</taxon>
        <taxon>Spermatophyta</taxon>
        <taxon>Magnoliopsida</taxon>
        <taxon>eudicotyledons</taxon>
        <taxon>Gunneridae</taxon>
        <taxon>Pentapetalae</taxon>
        <taxon>asterids</taxon>
        <taxon>campanulids</taxon>
        <taxon>Apiales</taxon>
        <taxon>Apiaceae</taxon>
        <taxon>Apioideae</taxon>
        <taxon>apioid superclade</taxon>
        <taxon>Tordylieae</taxon>
        <taxon>Tordyliinae</taxon>
        <taxon>Heracleum</taxon>
    </lineage>
</organism>
<keyword evidence="7" id="KW-0150">Chloroplast</keyword>
<accession>A0AAD8HUP2</accession>
<evidence type="ECO:0000256" key="6">
    <source>
        <dbReference type="ARBA" id="ARBA00023136"/>
    </source>
</evidence>
<dbReference type="Proteomes" id="UP001237642">
    <property type="component" value="Unassembled WGS sequence"/>
</dbReference>
<comment type="function">
    <text evidence="7">Involved in protein precursor import into chloroplasts.</text>
</comment>
<dbReference type="PANTHER" id="PTHR33510">
    <property type="entry name" value="PROTEIN TIC 20-II, CHLOROPLASTIC"/>
    <property type="match status" value="1"/>
</dbReference>